<evidence type="ECO:0000313" key="4">
    <source>
        <dbReference type="Proteomes" id="UP000001868"/>
    </source>
</evidence>
<evidence type="ECO:0000313" key="3">
    <source>
        <dbReference type="EMBL" id="ACG76661.1"/>
    </source>
</evidence>
<gene>
    <name evidence="3" type="ordered locus">PHZ_c0247</name>
</gene>
<reference evidence="3 4" key="1">
    <citation type="journal article" date="2008" name="BMC Genomics">
        <title>Complete genome of Phenylobacterium zucineum - a novel facultative intracellular bacterium isolated from human erythroleukemia cell line K562.</title>
        <authorList>
            <person name="Luo Y."/>
            <person name="Xu X."/>
            <person name="Ding Z."/>
            <person name="Liu Z."/>
            <person name="Zhang B."/>
            <person name="Yan Z."/>
            <person name="Sun J."/>
            <person name="Hu S."/>
            <person name="Hu X."/>
        </authorList>
    </citation>
    <scope>NUCLEOTIDE SEQUENCE [LARGE SCALE GENOMIC DNA]</scope>
    <source>
        <strain evidence="3 4">HLK1</strain>
    </source>
</reference>
<organism evidence="3 4">
    <name type="scientific">Phenylobacterium zucineum (strain HLK1)</name>
    <dbReference type="NCBI Taxonomy" id="450851"/>
    <lineage>
        <taxon>Bacteria</taxon>
        <taxon>Pseudomonadati</taxon>
        <taxon>Pseudomonadota</taxon>
        <taxon>Alphaproteobacteria</taxon>
        <taxon>Caulobacterales</taxon>
        <taxon>Caulobacteraceae</taxon>
        <taxon>Phenylobacterium</taxon>
    </lineage>
</organism>
<dbReference type="SUPFAM" id="SSF49503">
    <property type="entry name" value="Cupredoxins"/>
    <property type="match status" value="1"/>
</dbReference>
<accession>B4RD57</accession>
<feature type="signal peptide" evidence="1">
    <location>
        <begin position="1"/>
        <end position="27"/>
    </location>
</feature>
<feature type="domain" description="EfeO-type cupredoxin-like" evidence="2">
    <location>
        <begin position="15"/>
        <end position="110"/>
    </location>
</feature>
<dbReference type="Proteomes" id="UP000001868">
    <property type="component" value="Chromosome"/>
</dbReference>
<dbReference type="EMBL" id="CP000747">
    <property type="protein sequence ID" value="ACG76661.1"/>
    <property type="molecule type" value="Genomic_DNA"/>
</dbReference>
<dbReference type="AlphaFoldDB" id="B4RD57"/>
<dbReference type="InterPro" id="IPR006311">
    <property type="entry name" value="TAT_signal"/>
</dbReference>
<protein>
    <submittedName>
        <fullName evidence="3">Plastocyanin</fullName>
    </submittedName>
</protein>
<keyword evidence="1" id="KW-0732">Signal</keyword>
<dbReference type="Gene3D" id="2.60.40.420">
    <property type="entry name" value="Cupredoxins - blue copper proteins"/>
    <property type="match status" value="1"/>
</dbReference>
<feature type="chain" id="PRO_5002825286" evidence="1">
    <location>
        <begin position="28"/>
        <end position="111"/>
    </location>
</feature>
<evidence type="ECO:0000259" key="2">
    <source>
        <dbReference type="Pfam" id="PF13473"/>
    </source>
</evidence>
<dbReference type="RefSeq" id="WP_012520809.1">
    <property type="nucleotide sequence ID" value="NC_011144.1"/>
</dbReference>
<dbReference type="STRING" id="450851.PHZ_c0247"/>
<dbReference type="PROSITE" id="PS51318">
    <property type="entry name" value="TAT"/>
    <property type="match status" value="1"/>
</dbReference>
<dbReference type="KEGG" id="pzu:PHZ_c0247"/>
<keyword evidence="4" id="KW-1185">Reference proteome</keyword>
<dbReference type="InterPro" id="IPR028096">
    <property type="entry name" value="EfeO_Cupredoxin"/>
</dbReference>
<dbReference type="eggNOG" id="COG3794">
    <property type="taxonomic scope" value="Bacteria"/>
</dbReference>
<dbReference type="HOGENOM" id="CLU_084115_4_1_5"/>
<proteinExistence type="predicted"/>
<name>B4RD57_PHEZH</name>
<dbReference type="Pfam" id="PF13473">
    <property type="entry name" value="Cupredoxin_1"/>
    <property type="match status" value="1"/>
</dbReference>
<dbReference type="InterPro" id="IPR008972">
    <property type="entry name" value="Cupredoxin"/>
</dbReference>
<sequence>MMGAVTPATRRRLLGGLAAAVAAPAAAAQAKVHVVTIRRMAFGPMPAGVSPGDAIEWVNRDPVPHTATARDGRFDVDLPAGARKRAPVGKAGRAAVYCRYHPGMTAALTVG</sequence>
<evidence type="ECO:0000256" key="1">
    <source>
        <dbReference type="SAM" id="SignalP"/>
    </source>
</evidence>